<dbReference type="Gene3D" id="3.50.50.60">
    <property type="entry name" value="FAD/NAD(P)-binding domain"/>
    <property type="match status" value="1"/>
</dbReference>
<accession>A0A1X9MGH2</accession>
<dbReference type="SUPFAM" id="SSF54373">
    <property type="entry name" value="FAD-linked reductases, C-terminal domain"/>
    <property type="match status" value="1"/>
</dbReference>
<comment type="cofactor">
    <cofactor evidence="1">
        <name>FAD</name>
        <dbReference type="ChEBI" id="CHEBI:57692"/>
    </cofactor>
</comment>
<keyword evidence="3 6" id="KW-0560">Oxidoreductase</keyword>
<dbReference type="InterPro" id="IPR002937">
    <property type="entry name" value="Amino_oxidase"/>
</dbReference>
<dbReference type="InterPro" id="IPR050703">
    <property type="entry name" value="Flavin_MAO"/>
</dbReference>
<protein>
    <submittedName>
        <fullName evidence="6">Putrescine oxidase</fullName>
        <ecNumber evidence="6">1.4.3.10</ecNumber>
    </submittedName>
</protein>
<dbReference type="SUPFAM" id="SSF51905">
    <property type="entry name" value="FAD/NAD(P)-binding domain"/>
    <property type="match status" value="1"/>
</dbReference>
<proteinExistence type="inferred from homology"/>
<sequence length="446" mass="50172">MSSGETDVVIVGAGLAGLSAALKLKEQNRSFIVLEARHRSGGRIHTIKTEEQIAIDLGAQWVSPYHKRVKQLVTKYGLRLTPTYRTGNTIYDFNGVIEKKTGSWPLSLIEALDALKLKMRMNILSKQLSKDCPWKTELAQELDKKTVEQFIIEHGSTNKAKQLFQLLLEEVLCSKLYEVSTLDLLWCIAAAGSIDRLLTAEDYWIEEGAGTLTKRIADSLEGQIQFNQQVQSIEYDADGVFVHTYNQNWRAKKVVLAVPPNLVTRIQFSPPLLADRAQLNERAGMPSVIKLIFTYGKPFWREQGYNGTVYSNQGPVKLTLDSSPTDMSKGVLTTFITGEFARKLGRLSVESRINQIKNQLRRYFGQLVMSPCQVFEKDWSDDEWTRGGYGIHFPIGVISQLGPSLRNPIGPIHWAGTELASEWRMYMEGAIQSGERAAMDVVELLK</sequence>
<evidence type="ECO:0000256" key="2">
    <source>
        <dbReference type="ARBA" id="ARBA00005995"/>
    </source>
</evidence>
<dbReference type="EMBL" id="CP020814">
    <property type="protein sequence ID" value="ARK30611.1"/>
    <property type="molecule type" value="Genomic_DNA"/>
</dbReference>
<evidence type="ECO:0000256" key="3">
    <source>
        <dbReference type="ARBA" id="ARBA00023002"/>
    </source>
</evidence>
<evidence type="ECO:0000256" key="4">
    <source>
        <dbReference type="PIRSR" id="PIRSR601613-1"/>
    </source>
</evidence>
<feature type="binding site" evidence="4">
    <location>
        <position position="230"/>
    </location>
    <ligand>
        <name>FAD</name>
        <dbReference type="ChEBI" id="CHEBI:57692"/>
    </ligand>
</feature>
<dbReference type="PANTHER" id="PTHR43563:SF1">
    <property type="entry name" value="AMINE OXIDASE [FLAVIN-CONTAINING] B"/>
    <property type="match status" value="1"/>
</dbReference>
<evidence type="ECO:0000313" key="6">
    <source>
        <dbReference type="EMBL" id="ARK30611.1"/>
    </source>
</evidence>
<dbReference type="STRING" id="199441.BkAM31D_12655"/>
<dbReference type="InterPro" id="IPR036188">
    <property type="entry name" value="FAD/NAD-bd_sf"/>
</dbReference>
<dbReference type="EC" id="1.4.3.10" evidence="6"/>
<feature type="binding site" evidence="4">
    <location>
        <position position="335"/>
    </location>
    <ligand>
        <name>substrate</name>
    </ligand>
</feature>
<comment type="similarity">
    <text evidence="2">Belongs to the flavin monoamine oxidase family.</text>
</comment>
<dbReference type="InterPro" id="IPR001613">
    <property type="entry name" value="Flavin_amine_oxidase"/>
</dbReference>
<dbReference type="GO" id="GO:0050232">
    <property type="term" value="F:putrescine oxidase activity"/>
    <property type="evidence" value="ECO:0007669"/>
    <property type="project" value="UniProtKB-EC"/>
</dbReference>
<dbReference type="Pfam" id="PF01593">
    <property type="entry name" value="Amino_oxidase"/>
    <property type="match status" value="1"/>
</dbReference>
<name>A0A1X9MGH2_9BACI</name>
<organism evidence="6 7">
    <name type="scientific">Halalkalibacter krulwichiae</name>
    <dbReference type="NCBI Taxonomy" id="199441"/>
    <lineage>
        <taxon>Bacteria</taxon>
        <taxon>Bacillati</taxon>
        <taxon>Bacillota</taxon>
        <taxon>Bacilli</taxon>
        <taxon>Bacillales</taxon>
        <taxon>Bacillaceae</taxon>
        <taxon>Halalkalibacter</taxon>
    </lineage>
</organism>
<gene>
    <name evidence="6" type="primary">puo</name>
    <name evidence="6" type="ORF">BkAM31D_12655</name>
</gene>
<feature type="binding site" evidence="4">
    <location>
        <position position="418"/>
    </location>
    <ligand>
        <name>FAD</name>
        <dbReference type="ChEBI" id="CHEBI:57692"/>
    </ligand>
</feature>
<dbReference type="RefSeq" id="WP_066149251.1">
    <property type="nucleotide sequence ID" value="NZ_CP020814.1"/>
</dbReference>
<feature type="domain" description="Amine oxidase" evidence="5">
    <location>
        <begin position="15"/>
        <end position="441"/>
    </location>
</feature>
<dbReference type="PANTHER" id="PTHR43563">
    <property type="entry name" value="AMINE OXIDASE"/>
    <property type="match status" value="1"/>
</dbReference>
<dbReference type="PRINTS" id="PR00757">
    <property type="entry name" value="AMINEOXDASEF"/>
</dbReference>
<dbReference type="KEGG" id="bkw:BkAM31D_12655"/>
<dbReference type="Proteomes" id="UP000193006">
    <property type="component" value="Chromosome"/>
</dbReference>
<feature type="binding site" evidence="4">
    <location>
        <begin position="35"/>
        <end position="36"/>
    </location>
    <ligand>
        <name>FAD</name>
        <dbReference type="ChEBI" id="CHEBI:57692"/>
    </ligand>
</feature>
<reference evidence="6 7" key="1">
    <citation type="submission" date="2017-04" db="EMBL/GenBank/DDBJ databases">
        <title>Bacillus krulwichiae AM31D Genome sequencing and assembly.</title>
        <authorList>
            <person name="Krulwich T.A."/>
            <person name="Anastor L."/>
            <person name="Ehrlich R."/>
            <person name="Ehrlich G.D."/>
            <person name="Janto B."/>
        </authorList>
    </citation>
    <scope>NUCLEOTIDE SEQUENCE [LARGE SCALE GENOMIC DNA]</scope>
    <source>
        <strain evidence="6 7">AM31D</strain>
    </source>
</reference>
<evidence type="ECO:0000256" key="1">
    <source>
        <dbReference type="ARBA" id="ARBA00001974"/>
    </source>
</evidence>
<dbReference type="AlphaFoldDB" id="A0A1X9MGH2"/>
<evidence type="ECO:0000259" key="5">
    <source>
        <dbReference type="Pfam" id="PF01593"/>
    </source>
</evidence>
<evidence type="ECO:0000313" key="7">
    <source>
        <dbReference type="Proteomes" id="UP000193006"/>
    </source>
</evidence>
<keyword evidence="7" id="KW-1185">Reference proteome</keyword>